<proteinExistence type="predicted"/>
<evidence type="ECO:0000313" key="2">
    <source>
        <dbReference type="EMBL" id="PKI52414.1"/>
    </source>
</evidence>
<feature type="region of interest" description="Disordered" evidence="1">
    <location>
        <begin position="1"/>
        <end position="39"/>
    </location>
</feature>
<feature type="compositionally biased region" description="Polar residues" evidence="1">
    <location>
        <begin position="26"/>
        <end position="38"/>
    </location>
</feature>
<dbReference type="EMBL" id="PGOL01001935">
    <property type="protein sequence ID" value="PKI52414.1"/>
    <property type="molecule type" value="Genomic_DNA"/>
</dbReference>
<keyword evidence="3" id="KW-1185">Reference proteome</keyword>
<evidence type="ECO:0000313" key="3">
    <source>
        <dbReference type="Proteomes" id="UP000233551"/>
    </source>
</evidence>
<name>A0A2I0J824_PUNGR</name>
<dbReference type="Proteomes" id="UP000233551">
    <property type="component" value="Unassembled WGS sequence"/>
</dbReference>
<reference evidence="2 3" key="1">
    <citation type="submission" date="2017-11" db="EMBL/GenBank/DDBJ databases">
        <title>De-novo sequencing of pomegranate (Punica granatum L.) genome.</title>
        <authorList>
            <person name="Akparov Z."/>
            <person name="Amiraslanov A."/>
            <person name="Hajiyeva S."/>
            <person name="Abbasov M."/>
            <person name="Kaur K."/>
            <person name="Hamwieh A."/>
            <person name="Solovyev V."/>
            <person name="Salamov A."/>
            <person name="Braich B."/>
            <person name="Kosarev P."/>
            <person name="Mahmoud A."/>
            <person name="Hajiyev E."/>
            <person name="Babayeva S."/>
            <person name="Izzatullayeva V."/>
            <person name="Mammadov A."/>
            <person name="Mammadov A."/>
            <person name="Sharifova S."/>
            <person name="Ojaghi J."/>
            <person name="Eynullazada K."/>
            <person name="Bayramov B."/>
            <person name="Abdulazimova A."/>
            <person name="Shahmuradov I."/>
        </authorList>
    </citation>
    <scope>NUCLEOTIDE SEQUENCE [LARGE SCALE GENOMIC DNA]</scope>
    <source>
        <strain evidence="3">cv. AG2017</strain>
        <tissue evidence="2">Leaf</tissue>
    </source>
</reference>
<organism evidence="2 3">
    <name type="scientific">Punica granatum</name>
    <name type="common">Pomegranate</name>
    <dbReference type="NCBI Taxonomy" id="22663"/>
    <lineage>
        <taxon>Eukaryota</taxon>
        <taxon>Viridiplantae</taxon>
        <taxon>Streptophyta</taxon>
        <taxon>Embryophyta</taxon>
        <taxon>Tracheophyta</taxon>
        <taxon>Spermatophyta</taxon>
        <taxon>Magnoliopsida</taxon>
        <taxon>eudicotyledons</taxon>
        <taxon>Gunneridae</taxon>
        <taxon>Pentapetalae</taxon>
        <taxon>rosids</taxon>
        <taxon>malvids</taxon>
        <taxon>Myrtales</taxon>
        <taxon>Lythraceae</taxon>
        <taxon>Punica</taxon>
    </lineage>
</organism>
<protein>
    <submittedName>
        <fullName evidence="2">Uncharacterized protein</fullName>
    </submittedName>
</protein>
<comment type="caution">
    <text evidence="2">The sequence shown here is derived from an EMBL/GenBank/DDBJ whole genome shotgun (WGS) entry which is preliminary data.</text>
</comment>
<dbReference type="AlphaFoldDB" id="A0A2I0J824"/>
<gene>
    <name evidence="2" type="ORF">CRG98_027195</name>
</gene>
<sequence length="176" mass="19593">MMSHEAKRSPKRMLRCTKSNRGPGALNSTPNAQTGQNRLSRRRVARTFVHTMHGDIRLIQILFVQAFQIYKLIGHRRPDARSIKSQAFSGFSLDQMGPTAQPSQAVKPRLNPKPRLSPSSSAWPQLAAAQTHGRWLQGISPSLHHTIQIPLTSITSHHPSITPITHPLPLPTLNMT</sequence>
<feature type="region of interest" description="Disordered" evidence="1">
    <location>
        <begin position="93"/>
        <end position="121"/>
    </location>
</feature>
<accession>A0A2I0J824</accession>
<evidence type="ECO:0000256" key="1">
    <source>
        <dbReference type="SAM" id="MobiDB-lite"/>
    </source>
</evidence>